<keyword evidence="10" id="KW-0732">Signal</keyword>
<evidence type="ECO:0000313" key="22">
    <source>
        <dbReference type="EMBL" id="KAK4271347.1"/>
    </source>
</evidence>
<evidence type="ECO:0000256" key="6">
    <source>
        <dbReference type="ARBA" id="ARBA00022475"/>
    </source>
</evidence>
<dbReference type="CDD" id="cd06899">
    <property type="entry name" value="lectin_legume_LecRK_Arcelin_ConA"/>
    <property type="match status" value="1"/>
</dbReference>
<dbReference type="CDD" id="cd14066">
    <property type="entry name" value="STKc_IRAK"/>
    <property type="match status" value="1"/>
</dbReference>
<feature type="binding site" evidence="19">
    <location>
        <position position="402"/>
    </location>
    <ligand>
        <name>ATP</name>
        <dbReference type="ChEBI" id="CHEBI:30616"/>
    </ligand>
</feature>
<reference evidence="22" key="1">
    <citation type="submission" date="2023-10" db="EMBL/GenBank/DDBJ databases">
        <title>Chromosome-level genome of the transformable northern wattle, Acacia crassicarpa.</title>
        <authorList>
            <person name="Massaro I."/>
            <person name="Sinha N.R."/>
            <person name="Poethig S."/>
            <person name="Leichty A.R."/>
        </authorList>
    </citation>
    <scope>NUCLEOTIDE SEQUENCE</scope>
    <source>
        <strain evidence="22">Acra3RX</strain>
        <tissue evidence="22">Leaf</tissue>
    </source>
</reference>
<evidence type="ECO:0000259" key="21">
    <source>
        <dbReference type="PROSITE" id="PS50011"/>
    </source>
</evidence>
<evidence type="ECO:0000256" key="10">
    <source>
        <dbReference type="ARBA" id="ARBA00022729"/>
    </source>
</evidence>
<dbReference type="GO" id="GO:0004674">
    <property type="term" value="F:protein serine/threonine kinase activity"/>
    <property type="evidence" value="ECO:0007669"/>
    <property type="project" value="UniProtKB-KW"/>
</dbReference>
<dbReference type="FunFam" id="1.10.510.10:FF:000240">
    <property type="entry name" value="Lectin-domain containing receptor kinase A4.3"/>
    <property type="match status" value="1"/>
</dbReference>
<dbReference type="PROSITE" id="PS00108">
    <property type="entry name" value="PROTEIN_KINASE_ST"/>
    <property type="match status" value="1"/>
</dbReference>
<gene>
    <name evidence="22" type="ORF">QN277_020052</name>
</gene>
<dbReference type="GO" id="GO:0030246">
    <property type="term" value="F:carbohydrate binding"/>
    <property type="evidence" value="ECO:0007669"/>
    <property type="project" value="UniProtKB-KW"/>
</dbReference>
<keyword evidence="9 20" id="KW-0812">Transmembrane</keyword>
<keyword evidence="17" id="KW-0675">Receptor</keyword>
<comment type="similarity">
    <text evidence="4">In the C-terminal section; belongs to the protein kinase superfamily. Ser/Thr protein kinase family.</text>
</comment>
<sequence length="691" mass="77603">MASSHSHIGLHTQPSFFFFILLLQTIIIPLVNPISFNFNNGFKNGDLKLDGEAQVTRSEIQVTANSRDRIYKNSVGRVTWHRPVRLWDATSPSKTLTDFSTTFTFVVYSDQFPFADGLAFFLADPDLPPLTNITQGGGLGIIDGDQVLNSTTHPFVAVEFDTWHNSWDPDWVHVGININSMQSVQTKPWFSHIYKETKTQNCSVKYDSSTLELTVAFTAGNNRTGGDSSEINSFSYKVDLRDYLPEKVILGFSAATGGLFEVHTLQSWSFNSTLEEEEEKEKEEDSDSDSKPQNRRKILFYVGLGSVIGLSFTCLSIICVLLWRRSIKAGKESSKAISKGLVYDIHKIDEEFNKGTGPKSFCYNALKAATRNFLESRKLGQGGFGAVYKGYLKELSCHVAIKRISSNSAQGVREYSTEVKIISQLRHRNLVQLLGWCHKKNDLLLVYEYMPNGSLDSYLCNDNDNKPKPIKLTWQVRYNIALGLASALLYLHEEWSECVLHRDIKPSNVLLDSNFNAKLGDFGLARLVSHERGCRTTLIAGTRGYIAPEYAFTGKIYKESDIYSFGVVLLEVATGRRAVDDVQEKEATGISVAEWVWELYGKGKVGEAGDSSLVGEYKEEEMERMLVVGLWCTHPEYKMRPNLREVIKVLKFEADLPEIPLVMPVPVYLPPAFKAMFSSVEASFWAKCSGP</sequence>
<dbReference type="InterPro" id="IPR001220">
    <property type="entry name" value="Legume_lectin_dom"/>
</dbReference>
<dbReference type="InterPro" id="IPR000719">
    <property type="entry name" value="Prot_kinase_dom"/>
</dbReference>
<feature type="transmembrane region" description="Helical" evidence="20">
    <location>
        <begin position="298"/>
        <end position="323"/>
    </location>
</feature>
<dbReference type="InterPro" id="IPR008271">
    <property type="entry name" value="Ser/Thr_kinase_AS"/>
</dbReference>
<keyword evidence="7" id="KW-0723">Serine/threonine-protein kinase</keyword>
<dbReference type="PROSITE" id="PS00308">
    <property type="entry name" value="LECTIN_LEGUME_ALPHA"/>
    <property type="match status" value="1"/>
</dbReference>
<dbReference type="InterPro" id="IPR011009">
    <property type="entry name" value="Kinase-like_dom_sf"/>
</dbReference>
<evidence type="ECO:0000256" key="5">
    <source>
        <dbReference type="ARBA" id="ARBA00012513"/>
    </source>
</evidence>
<keyword evidence="13" id="KW-0418">Kinase</keyword>
<keyword evidence="15 20" id="KW-1133">Transmembrane helix</keyword>
<accession>A0AAE1JIR2</accession>
<dbReference type="Pfam" id="PF00069">
    <property type="entry name" value="Pkinase"/>
    <property type="match status" value="1"/>
</dbReference>
<evidence type="ECO:0000256" key="11">
    <source>
        <dbReference type="ARBA" id="ARBA00022734"/>
    </source>
</evidence>
<keyword evidence="8" id="KW-0808">Transferase</keyword>
<evidence type="ECO:0000256" key="13">
    <source>
        <dbReference type="ARBA" id="ARBA00022777"/>
    </source>
</evidence>
<evidence type="ECO:0000256" key="8">
    <source>
        <dbReference type="ARBA" id="ARBA00022679"/>
    </source>
</evidence>
<keyword evidence="14 19" id="KW-0067">ATP-binding</keyword>
<dbReference type="PROSITE" id="PS00107">
    <property type="entry name" value="PROTEIN_KINASE_ATP"/>
    <property type="match status" value="1"/>
</dbReference>
<dbReference type="Proteomes" id="UP001293593">
    <property type="component" value="Unassembled WGS sequence"/>
</dbReference>
<evidence type="ECO:0000256" key="12">
    <source>
        <dbReference type="ARBA" id="ARBA00022741"/>
    </source>
</evidence>
<dbReference type="InterPro" id="IPR000985">
    <property type="entry name" value="Lectin_LegA_CS"/>
</dbReference>
<dbReference type="EMBL" id="JAWXYG010000005">
    <property type="protein sequence ID" value="KAK4271347.1"/>
    <property type="molecule type" value="Genomic_DNA"/>
</dbReference>
<protein>
    <recommendedName>
        <fullName evidence="5">non-specific serine/threonine protein kinase</fullName>
        <ecNumber evidence="5">2.7.11.1</ecNumber>
    </recommendedName>
</protein>
<keyword evidence="12 19" id="KW-0547">Nucleotide-binding</keyword>
<comment type="similarity">
    <text evidence="3">In the N-terminal section; belongs to the leguminous lectin family.</text>
</comment>
<dbReference type="PROSITE" id="PS00307">
    <property type="entry name" value="LECTIN_LEGUME_BETA"/>
    <property type="match status" value="1"/>
</dbReference>
<dbReference type="PROSITE" id="PS50011">
    <property type="entry name" value="PROTEIN_KINASE_DOM"/>
    <property type="match status" value="1"/>
</dbReference>
<evidence type="ECO:0000256" key="2">
    <source>
        <dbReference type="ARBA" id="ARBA00007606"/>
    </source>
</evidence>
<dbReference type="Gene3D" id="1.10.510.10">
    <property type="entry name" value="Transferase(Phosphotransferase) domain 1"/>
    <property type="match status" value="1"/>
</dbReference>
<evidence type="ECO:0000256" key="17">
    <source>
        <dbReference type="ARBA" id="ARBA00023170"/>
    </source>
</evidence>
<dbReference type="Pfam" id="PF00139">
    <property type="entry name" value="Lectin_legB"/>
    <property type="match status" value="1"/>
</dbReference>
<evidence type="ECO:0000256" key="14">
    <source>
        <dbReference type="ARBA" id="ARBA00022840"/>
    </source>
</evidence>
<dbReference type="Gene3D" id="3.30.200.20">
    <property type="entry name" value="Phosphorylase Kinase, domain 1"/>
    <property type="match status" value="1"/>
</dbReference>
<dbReference type="EC" id="2.7.11.1" evidence="5"/>
<keyword evidence="23" id="KW-1185">Reference proteome</keyword>
<keyword evidence="16 20" id="KW-0472">Membrane</keyword>
<keyword evidence="11" id="KW-0430">Lectin</keyword>
<dbReference type="SMART" id="SM00220">
    <property type="entry name" value="S_TKc"/>
    <property type="match status" value="1"/>
</dbReference>
<comment type="subcellular location">
    <subcellularLocation>
        <location evidence="1">Cell membrane</location>
        <topology evidence="1">Single-pass type I membrane protein</topology>
    </subcellularLocation>
</comment>
<dbReference type="InterPro" id="IPR013320">
    <property type="entry name" value="ConA-like_dom_sf"/>
</dbReference>
<dbReference type="GO" id="GO:0005886">
    <property type="term" value="C:plasma membrane"/>
    <property type="evidence" value="ECO:0007669"/>
    <property type="project" value="UniProtKB-SubCell"/>
</dbReference>
<evidence type="ECO:0000256" key="9">
    <source>
        <dbReference type="ARBA" id="ARBA00022692"/>
    </source>
</evidence>
<evidence type="ECO:0000256" key="4">
    <source>
        <dbReference type="ARBA" id="ARBA00010217"/>
    </source>
</evidence>
<dbReference type="InterPro" id="IPR017441">
    <property type="entry name" value="Protein_kinase_ATP_BS"/>
</dbReference>
<evidence type="ECO:0000256" key="16">
    <source>
        <dbReference type="ARBA" id="ARBA00023136"/>
    </source>
</evidence>
<keyword evidence="6" id="KW-1003">Cell membrane</keyword>
<dbReference type="AlphaFoldDB" id="A0AAE1JIR2"/>
<dbReference type="InterPro" id="IPR019825">
    <property type="entry name" value="Lectin_legB_Mn/Ca_BS"/>
</dbReference>
<dbReference type="GO" id="GO:0002229">
    <property type="term" value="P:defense response to oomycetes"/>
    <property type="evidence" value="ECO:0007669"/>
    <property type="project" value="UniProtKB-ARBA"/>
</dbReference>
<dbReference type="GO" id="GO:0005524">
    <property type="term" value="F:ATP binding"/>
    <property type="evidence" value="ECO:0007669"/>
    <property type="project" value="UniProtKB-UniRule"/>
</dbReference>
<comment type="similarity">
    <text evidence="2">Belongs to the leguminous lectin family.</text>
</comment>
<dbReference type="SUPFAM" id="SSF56112">
    <property type="entry name" value="Protein kinase-like (PK-like)"/>
    <property type="match status" value="1"/>
</dbReference>
<dbReference type="Gene3D" id="2.60.120.200">
    <property type="match status" value="1"/>
</dbReference>
<dbReference type="SUPFAM" id="SSF49899">
    <property type="entry name" value="Concanavalin A-like lectins/glucanases"/>
    <property type="match status" value="1"/>
</dbReference>
<dbReference type="InterPro" id="IPR050528">
    <property type="entry name" value="L-type_Lectin-RKs"/>
</dbReference>
<evidence type="ECO:0000256" key="20">
    <source>
        <dbReference type="SAM" id="Phobius"/>
    </source>
</evidence>
<feature type="domain" description="Protein kinase" evidence="21">
    <location>
        <begin position="373"/>
        <end position="653"/>
    </location>
</feature>
<evidence type="ECO:0000256" key="15">
    <source>
        <dbReference type="ARBA" id="ARBA00022989"/>
    </source>
</evidence>
<evidence type="ECO:0000256" key="7">
    <source>
        <dbReference type="ARBA" id="ARBA00022527"/>
    </source>
</evidence>
<comment type="caution">
    <text evidence="22">The sequence shown here is derived from an EMBL/GenBank/DDBJ whole genome shotgun (WGS) entry which is preliminary data.</text>
</comment>
<keyword evidence="18" id="KW-0325">Glycoprotein</keyword>
<evidence type="ECO:0000256" key="1">
    <source>
        <dbReference type="ARBA" id="ARBA00004251"/>
    </source>
</evidence>
<proteinExistence type="inferred from homology"/>
<evidence type="ECO:0000256" key="19">
    <source>
        <dbReference type="PROSITE-ProRule" id="PRU10141"/>
    </source>
</evidence>
<name>A0AAE1JIR2_9FABA</name>
<dbReference type="FunFam" id="3.30.200.20:FF:000168">
    <property type="entry name" value="L-type lectin-domain containing receptor kinase IX.1"/>
    <property type="match status" value="1"/>
</dbReference>
<evidence type="ECO:0000256" key="18">
    <source>
        <dbReference type="ARBA" id="ARBA00023180"/>
    </source>
</evidence>
<feature type="transmembrane region" description="Helical" evidence="20">
    <location>
        <begin position="16"/>
        <end position="38"/>
    </location>
</feature>
<organism evidence="22 23">
    <name type="scientific">Acacia crassicarpa</name>
    <name type="common">northern wattle</name>
    <dbReference type="NCBI Taxonomy" id="499986"/>
    <lineage>
        <taxon>Eukaryota</taxon>
        <taxon>Viridiplantae</taxon>
        <taxon>Streptophyta</taxon>
        <taxon>Embryophyta</taxon>
        <taxon>Tracheophyta</taxon>
        <taxon>Spermatophyta</taxon>
        <taxon>Magnoliopsida</taxon>
        <taxon>eudicotyledons</taxon>
        <taxon>Gunneridae</taxon>
        <taxon>Pentapetalae</taxon>
        <taxon>rosids</taxon>
        <taxon>fabids</taxon>
        <taxon>Fabales</taxon>
        <taxon>Fabaceae</taxon>
        <taxon>Caesalpinioideae</taxon>
        <taxon>mimosoid clade</taxon>
        <taxon>Acacieae</taxon>
        <taxon>Acacia</taxon>
    </lineage>
</organism>
<evidence type="ECO:0000313" key="23">
    <source>
        <dbReference type="Proteomes" id="UP001293593"/>
    </source>
</evidence>
<evidence type="ECO:0000256" key="3">
    <source>
        <dbReference type="ARBA" id="ARBA00008536"/>
    </source>
</evidence>
<dbReference type="PANTHER" id="PTHR27007">
    <property type="match status" value="1"/>
</dbReference>